<organism evidence="1 2">
    <name type="scientific">Recurvomyces mirabilis</name>
    <dbReference type="NCBI Taxonomy" id="574656"/>
    <lineage>
        <taxon>Eukaryota</taxon>
        <taxon>Fungi</taxon>
        <taxon>Dikarya</taxon>
        <taxon>Ascomycota</taxon>
        <taxon>Pezizomycotina</taxon>
        <taxon>Dothideomycetes</taxon>
        <taxon>Dothideomycetidae</taxon>
        <taxon>Mycosphaerellales</taxon>
        <taxon>Teratosphaeriaceae</taxon>
        <taxon>Recurvomyces</taxon>
    </lineage>
</organism>
<evidence type="ECO:0000313" key="2">
    <source>
        <dbReference type="Proteomes" id="UP001274830"/>
    </source>
</evidence>
<keyword evidence="2" id="KW-1185">Reference proteome</keyword>
<protein>
    <submittedName>
        <fullName evidence="1">Uncharacterized protein</fullName>
    </submittedName>
</protein>
<proteinExistence type="predicted"/>
<gene>
    <name evidence="1" type="ORF">LTR78_007571</name>
</gene>
<dbReference type="AlphaFoldDB" id="A0AAE0TVC3"/>
<sequence length="167" mass="18604">MAQSALREQILVNAAELMCKLNPDKQHRISEHRLIVRRCGMGESKGYKGVIIDYAVIRIEGPRANTFLEALESLLNFTAEALKPHLEGYENMKFSHIKGQALKRREGSRIAVKAPTEQTATAASPAKKVRIVTKKLESPAKKLESPMKKVEVAIKKLESPPGKLESF</sequence>
<dbReference type="EMBL" id="JAUTXT010000032">
    <property type="protein sequence ID" value="KAK3672521.1"/>
    <property type="molecule type" value="Genomic_DNA"/>
</dbReference>
<comment type="caution">
    <text evidence="1">The sequence shown here is derived from an EMBL/GenBank/DDBJ whole genome shotgun (WGS) entry which is preliminary data.</text>
</comment>
<name>A0AAE0TVC3_9PEZI</name>
<dbReference type="Proteomes" id="UP001274830">
    <property type="component" value="Unassembled WGS sequence"/>
</dbReference>
<evidence type="ECO:0000313" key="1">
    <source>
        <dbReference type="EMBL" id="KAK3672521.1"/>
    </source>
</evidence>
<reference evidence="1" key="1">
    <citation type="submission" date="2023-07" db="EMBL/GenBank/DDBJ databases">
        <title>Black Yeasts Isolated from many extreme environments.</title>
        <authorList>
            <person name="Coleine C."/>
            <person name="Stajich J.E."/>
            <person name="Selbmann L."/>
        </authorList>
    </citation>
    <scope>NUCLEOTIDE SEQUENCE</scope>
    <source>
        <strain evidence="1">CCFEE 5485</strain>
    </source>
</reference>
<accession>A0AAE0TVC3</accession>